<comment type="caution">
    <text evidence="3">The sequence shown here is derived from an EMBL/GenBank/DDBJ whole genome shotgun (WGS) entry which is preliminary data.</text>
</comment>
<dbReference type="Proteomes" id="UP001187221">
    <property type="component" value="Unassembled WGS sequence"/>
</dbReference>
<dbReference type="EMBL" id="BTFW01000001">
    <property type="protein sequence ID" value="GMM59497.1"/>
    <property type="molecule type" value="Genomic_DNA"/>
</dbReference>
<evidence type="ECO:0000256" key="2">
    <source>
        <dbReference type="SAM" id="SignalP"/>
    </source>
</evidence>
<gene>
    <name evidence="3" type="ORF">NUTIK01_02740</name>
</gene>
<protein>
    <submittedName>
        <fullName evidence="3">Uncharacterized protein</fullName>
    </submittedName>
</protein>
<feature type="region of interest" description="Disordered" evidence="1">
    <location>
        <begin position="209"/>
        <end position="228"/>
    </location>
</feature>
<sequence>MRYAECDVPPLVARWRKALITVVFVAIATLAPGSAPAQNGPMANNSSPAKPPENKTVAVEVSDAPDNASMPPAANNQNQQPNRQEAEIGDGPDNGGWLKVVIGGLVGAATVLATQWITARANRAIASEQAEISRSAVQVAADAAKASALGASAAVESAGAARENAAVAGRNADNLGVHAVARLRQEWINTVRDELSRLHSLLANYRPPPAKATPTQIAASEQRQRDTNQSKAKLALLLNPREIPSRNLAVVIRQLENPALATADRKRWARWIVRWGQILLKEEWDRVRAELSGEEIAVRFRRDGRR</sequence>
<keyword evidence="2" id="KW-0732">Signal</keyword>
<feature type="chain" id="PRO_5046300183" evidence="2">
    <location>
        <begin position="38"/>
        <end position="306"/>
    </location>
</feature>
<evidence type="ECO:0000313" key="3">
    <source>
        <dbReference type="EMBL" id="GMM59497.1"/>
    </source>
</evidence>
<organism evidence="3 4">
    <name type="scientific">Novosphingobium pituita</name>
    <dbReference type="NCBI Taxonomy" id="3056842"/>
    <lineage>
        <taxon>Bacteria</taxon>
        <taxon>Pseudomonadati</taxon>
        <taxon>Pseudomonadota</taxon>
        <taxon>Alphaproteobacteria</taxon>
        <taxon>Sphingomonadales</taxon>
        <taxon>Sphingomonadaceae</taxon>
        <taxon>Novosphingobium</taxon>
    </lineage>
</organism>
<reference evidence="3 4" key="1">
    <citation type="submission" date="2023-06" db="EMBL/GenBank/DDBJ databases">
        <title>Draft genome sequence of Novosphingobium sp. strain IK01.</title>
        <authorList>
            <person name="Hatamoto M."/>
            <person name="Ikarashi T."/>
            <person name="Yamaguchi T."/>
        </authorList>
    </citation>
    <scope>NUCLEOTIDE SEQUENCE [LARGE SCALE GENOMIC DNA]</scope>
    <source>
        <strain evidence="3 4">IK01</strain>
    </source>
</reference>
<name>A0ABQ6P3R3_9SPHN</name>
<proteinExistence type="predicted"/>
<accession>A0ABQ6P3R3</accession>
<feature type="signal peptide" evidence="2">
    <location>
        <begin position="1"/>
        <end position="37"/>
    </location>
</feature>
<evidence type="ECO:0000256" key="1">
    <source>
        <dbReference type="SAM" id="MobiDB-lite"/>
    </source>
</evidence>
<feature type="region of interest" description="Disordered" evidence="1">
    <location>
        <begin position="35"/>
        <end position="92"/>
    </location>
</feature>
<evidence type="ECO:0000313" key="4">
    <source>
        <dbReference type="Proteomes" id="UP001187221"/>
    </source>
</evidence>
<feature type="compositionally biased region" description="Low complexity" evidence="1">
    <location>
        <begin position="67"/>
        <end position="82"/>
    </location>
</feature>
<keyword evidence="4" id="KW-1185">Reference proteome</keyword>